<name>A0A9W7GG18_9STRA</name>
<evidence type="ECO:0000313" key="3">
    <source>
        <dbReference type="EMBL" id="GMI43044.1"/>
    </source>
</evidence>
<gene>
    <name evidence="3" type="ORF">TrCOL_g8091</name>
</gene>
<evidence type="ECO:0000313" key="4">
    <source>
        <dbReference type="Proteomes" id="UP001165065"/>
    </source>
</evidence>
<dbReference type="InterPro" id="IPR049625">
    <property type="entry name" value="Glyco_transf_61_cat"/>
</dbReference>
<dbReference type="GO" id="GO:0016757">
    <property type="term" value="F:glycosyltransferase activity"/>
    <property type="evidence" value="ECO:0007669"/>
    <property type="project" value="InterPro"/>
</dbReference>
<dbReference type="EMBL" id="BRYA01001449">
    <property type="protein sequence ID" value="GMI43044.1"/>
    <property type="molecule type" value="Genomic_DNA"/>
</dbReference>
<dbReference type="OrthoDB" id="1892506at2759"/>
<feature type="domain" description="Glycosyltransferase 61 catalytic" evidence="2">
    <location>
        <begin position="235"/>
        <end position="417"/>
    </location>
</feature>
<accession>A0A9W7GG18</accession>
<reference evidence="4" key="1">
    <citation type="journal article" date="2023" name="Commun. Biol.">
        <title>Genome analysis of Parmales, the sister group of diatoms, reveals the evolutionary specialization of diatoms from phago-mixotrophs to photoautotrophs.</title>
        <authorList>
            <person name="Ban H."/>
            <person name="Sato S."/>
            <person name="Yoshikawa S."/>
            <person name="Yamada K."/>
            <person name="Nakamura Y."/>
            <person name="Ichinomiya M."/>
            <person name="Sato N."/>
            <person name="Blanc-Mathieu R."/>
            <person name="Endo H."/>
            <person name="Kuwata A."/>
            <person name="Ogata H."/>
        </authorList>
    </citation>
    <scope>NUCLEOTIDE SEQUENCE [LARGE SCALE GENOMIC DNA]</scope>
</reference>
<keyword evidence="4" id="KW-1185">Reference proteome</keyword>
<sequence length="476" mass="53340">MLVLGGALLQQVTFTGREDRASLGAVSVDKNLVPPSQEPPHLIPEPPPHLKPEPPHLKPEPPHLKPEPPRPVFPSNLHNFTFPSDPQALSCQEPQSINSNSLRKVIDSIENEEEAGIYVVWREAYKPKVFELPQSVDGYLDQKFCENICSEGGSRGFRGCEPESNRVDEMYLNIILTTCSFADKGQKFKGGVYNEHMYMVANHAGAVPSFQRKEVVRLDKLAIGLAPYSDDCSSHFFSSTSPMVLTLQDVLPDDVKLLVNWSDCLSKLYSLYPSLDTSRLVKFDDKKTYYAKEMYSIVPSPYGEHGKHGGEPMSDQAFQRVRVALQPSLPLESELRTKLILIDRSDTAGNRACENHEELKSRLEMKYQGVLDVVNFRGRDKAQKENEALFLRAAVVVAPHGGALMNMMYALQGTAIVEIGYWGQGGMCFPSFFMTMAMKLLHDYWLVMAEGSYSTPLKCPIEDILKTVDHVLSVKR</sequence>
<feature type="compositionally biased region" description="Basic and acidic residues" evidence="1">
    <location>
        <begin position="48"/>
        <end position="68"/>
    </location>
</feature>
<evidence type="ECO:0000256" key="1">
    <source>
        <dbReference type="SAM" id="MobiDB-lite"/>
    </source>
</evidence>
<dbReference type="Proteomes" id="UP001165065">
    <property type="component" value="Unassembled WGS sequence"/>
</dbReference>
<protein>
    <recommendedName>
        <fullName evidence="2">Glycosyltransferase 61 catalytic domain-containing protein</fullName>
    </recommendedName>
</protein>
<feature type="compositionally biased region" description="Pro residues" evidence="1">
    <location>
        <begin position="36"/>
        <end position="47"/>
    </location>
</feature>
<dbReference type="Pfam" id="PF04577">
    <property type="entry name" value="Glyco_transf_61"/>
    <property type="match status" value="1"/>
</dbReference>
<proteinExistence type="predicted"/>
<comment type="caution">
    <text evidence="3">The sequence shown here is derived from an EMBL/GenBank/DDBJ whole genome shotgun (WGS) entry which is preliminary data.</text>
</comment>
<organism evidence="3 4">
    <name type="scientific">Triparma columacea</name>
    <dbReference type="NCBI Taxonomy" id="722753"/>
    <lineage>
        <taxon>Eukaryota</taxon>
        <taxon>Sar</taxon>
        <taxon>Stramenopiles</taxon>
        <taxon>Ochrophyta</taxon>
        <taxon>Bolidophyceae</taxon>
        <taxon>Parmales</taxon>
        <taxon>Triparmaceae</taxon>
        <taxon>Triparma</taxon>
    </lineage>
</organism>
<dbReference type="AlphaFoldDB" id="A0A9W7GG18"/>
<feature type="region of interest" description="Disordered" evidence="1">
    <location>
        <begin position="17"/>
        <end position="73"/>
    </location>
</feature>
<evidence type="ECO:0000259" key="2">
    <source>
        <dbReference type="Pfam" id="PF04577"/>
    </source>
</evidence>